<dbReference type="PANTHER" id="PTHR23346">
    <property type="entry name" value="TRANSLATIONAL ACTIVATOR GCN1-RELATED"/>
    <property type="match status" value="1"/>
</dbReference>
<dbReference type="PANTHER" id="PTHR23346:SF19">
    <property type="entry name" value="PROTEASOME ADAPTER AND SCAFFOLD PROTEIN ECM29"/>
    <property type="match status" value="1"/>
</dbReference>
<evidence type="ECO:0000256" key="1">
    <source>
        <dbReference type="ARBA" id="ARBA00022737"/>
    </source>
</evidence>
<reference evidence="5" key="3">
    <citation type="submission" date="2020-05" db="UniProtKB">
        <authorList>
            <consortium name="EnsemblMetazoa"/>
        </authorList>
    </citation>
    <scope>IDENTIFICATION</scope>
    <source>
        <strain evidence="5">USDA</strain>
    </source>
</reference>
<dbReference type="AlphaFoldDB" id="E0W3G1"/>
<feature type="domain" description="IPO4/5-like TPR repeats" evidence="3">
    <location>
        <begin position="362"/>
        <end position="485"/>
    </location>
</feature>
<sequence length="674" mass="76383">MESKNDEVIRLLCSHMKLERDKGVIELEKTLPNQNIIDRREFQKIIIKLLTDTENSWENKHGSLLGAKSLIPYLNIDDDIDCNFIFAIKQITQKLLTHVEIRVRLAAGEVLGCLCKKVGVEIYQETKDTILRLIQSNLERTIPEDDSSKLEQFETGKLIEKLVGGSGPERRGTDVAQIFQDSTGWQNLETSLKAFQFMVEGCGAHFQPFMDEELFLLIFKTLCHTNRFVRETGYYVCSSLVSCGVANEDSEMIENLSSLDAFGSEFYYATDELCKYLGKGLADNWSQVRLSASVATRNFLLPLPNNESRQLFYPILLPRMCLNRYYAADGVRNYSQETWRRVTGTAGKELVEQYIEATLSDNHAVREAACACIAELASKISKEHVRPYVNELLNTLVICFQDNSWPVRDAACLACGNFILCFPNESKPIMKSLYPLFYRNLSDSIPSVRQGAASSLASVVRAFGSTSLENILSHIRQSLENVKKQETECENYLDGEKESGKLDLVKKLRKSETTLYSNKSVYGSKLGRGIWCESTYNRETQPWEAADGCVYLIGELTHIKEIQNDVITVMALLKEAGRYRHYTHHVVFLETICKQIPIFAKNLGKKIFKNIAEDFFDIIFYSLGCENALTSSAASQCLSYMATFLGPNILRGKVQNFNPNLIKYLESVIHLAPY</sequence>
<evidence type="ECO:0000313" key="5">
    <source>
        <dbReference type="EnsemblMetazoa" id="PHUM604480-PA"/>
    </source>
</evidence>
<dbReference type="HOGENOM" id="CLU_020288_0_0_1"/>
<dbReference type="EnsemblMetazoa" id="PHUM604480-RA">
    <property type="protein sequence ID" value="PHUM604480-PA"/>
    <property type="gene ID" value="PHUM604480"/>
</dbReference>
<dbReference type="GeneID" id="8237046"/>
<keyword evidence="1" id="KW-0677">Repeat</keyword>
<dbReference type="InParanoid" id="E0W3G1"/>
<organism>
    <name type="scientific">Pediculus humanus subsp. corporis</name>
    <name type="common">Body louse</name>
    <dbReference type="NCBI Taxonomy" id="121224"/>
    <lineage>
        <taxon>Eukaryota</taxon>
        <taxon>Metazoa</taxon>
        <taxon>Ecdysozoa</taxon>
        <taxon>Arthropoda</taxon>
        <taxon>Hexapoda</taxon>
        <taxon>Insecta</taxon>
        <taxon>Pterygota</taxon>
        <taxon>Neoptera</taxon>
        <taxon>Paraneoptera</taxon>
        <taxon>Psocodea</taxon>
        <taxon>Troctomorpha</taxon>
        <taxon>Phthiraptera</taxon>
        <taxon>Anoplura</taxon>
        <taxon>Pediculidae</taxon>
        <taxon>Pediculus</taxon>
    </lineage>
</organism>
<dbReference type="GO" id="GO:0005634">
    <property type="term" value="C:nucleus"/>
    <property type="evidence" value="ECO:0007669"/>
    <property type="project" value="TreeGrafter"/>
</dbReference>
<dbReference type="InterPro" id="IPR011989">
    <property type="entry name" value="ARM-like"/>
</dbReference>
<dbReference type="Proteomes" id="UP000009046">
    <property type="component" value="Unassembled WGS sequence"/>
</dbReference>
<feature type="repeat" description="HEAT" evidence="2">
    <location>
        <begin position="433"/>
        <end position="470"/>
    </location>
</feature>
<dbReference type="GO" id="GO:0060090">
    <property type="term" value="F:molecular adaptor activity"/>
    <property type="evidence" value="ECO:0007669"/>
    <property type="project" value="TreeGrafter"/>
</dbReference>
<dbReference type="VEuPathDB" id="VectorBase:PHUM604480"/>
<proteinExistence type="predicted"/>
<dbReference type="OrthoDB" id="414039at2759"/>
<reference evidence="4" key="1">
    <citation type="submission" date="2007-04" db="EMBL/GenBank/DDBJ databases">
        <title>Annotation of Pediculus humanus corporis strain USDA.</title>
        <authorList>
            <person name="Kirkness E."/>
            <person name="Hannick L."/>
            <person name="Hass B."/>
            <person name="Bruggner R."/>
            <person name="Lawson D."/>
            <person name="Bidwell S."/>
            <person name="Joardar V."/>
            <person name="Caler E."/>
            <person name="Walenz B."/>
            <person name="Inman J."/>
            <person name="Schobel S."/>
            <person name="Galinsky K."/>
            <person name="Amedeo P."/>
            <person name="Strausberg R."/>
        </authorList>
    </citation>
    <scope>NUCLEOTIDE SEQUENCE</scope>
    <source>
        <strain evidence="4">USDA</strain>
    </source>
</reference>
<dbReference type="CTD" id="8237046"/>
<dbReference type="GO" id="GO:0036503">
    <property type="term" value="P:ERAD pathway"/>
    <property type="evidence" value="ECO:0007669"/>
    <property type="project" value="TreeGrafter"/>
</dbReference>
<evidence type="ECO:0000259" key="3">
    <source>
        <dbReference type="Pfam" id="PF25780"/>
    </source>
</evidence>
<dbReference type="InterPro" id="IPR021133">
    <property type="entry name" value="HEAT_type_2"/>
</dbReference>
<reference evidence="4" key="2">
    <citation type="submission" date="2007-04" db="EMBL/GenBank/DDBJ databases">
        <title>The genome of the human body louse.</title>
        <authorList>
            <consortium name="The Human Body Louse Genome Consortium"/>
            <person name="Kirkness E."/>
            <person name="Walenz B."/>
            <person name="Hass B."/>
            <person name="Bruggner R."/>
            <person name="Strausberg R."/>
        </authorList>
    </citation>
    <scope>NUCLEOTIDE SEQUENCE</scope>
    <source>
        <strain evidence="4">USDA</strain>
    </source>
</reference>
<dbReference type="EMBL" id="DS235882">
    <property type="protein sequence ID" value="EEB20167.1"/>
    <property type="molecule type" value="Genomic_DNA"/>
</dbReference>
<evidence type="ECO:0000313" key="6">
    <source>
        <dbReference type="Proteomes" id="UP000009046"/>
    </source>
</evidence>
<dbReference type="PROSITE" id="PS50077">
    <property type="entry name" value="HEAT_REPEAT"/>
    <property type="match status" value="1"/>
</dbReference>
<dbReference type="EMBL" id="AAZO01007393">
    <property type="status" value="NOT_ANNOTATED_CDS"/>
    <property type="molecule type" value="Genomic_DNA"/>
</dbReference>
<dbReference type="GO" id="GO:0005737">
    <property type="term" value="C:cytoplasm"/>
    <property type="evidence" value="ECO:0007669"/>
    <property type="project" value="TreeGrafter"/>
</dbReference>
<keyword evidence="6" id="KW-1185">Reference proteome</keyword>
<dbReference type="STRING" id="121224.E0W3G1"/>
<evidence type="ECO:0000256" key="2">
    <source>
        <dbReference type="PROSITE-ProRule" id="PRU00103"/>
    </source>
</evidence>
<dbReference type="RefSeq" id="XP_002432905.1">
    <property type="nucleotide sequence ID" value="XM_002432860.1"/>
</dbReference>
<name>E0W3G1_PEDHC</name>
<dbReference type="OMA" id="SCDNALT"/>
<gene>
    <name evidence="5" type="primary">8237046</name>
    <name evidence="4" type="ORF">Phum_PHUM604480</name>
</gene>
<dbReference type="Pfam" id="PF25780">
    <property type="entry name" value="TPR_IPO5"/>
    <property type="match status" value="1"/>
</dbReference>
<dbReference type="Gene3D" id="1.25.10.10">
    <property type="entry name" value="Leucine-rich Repeat Variant"/>
    <property type="match status" value="2"/>
</dbReference>
<dbReference type="InterPro" id="IPR057672">
    <property type="entry name" value="TPR_IPO4/5"/>
</dbReference>
<dbReference type="InterPro" id="IPR016024">
    <property type="entry name" value="ARM-type_fold"/>
</dbReference>
<dbReference type="eggNOG" id="KOG1242">
    <property type="taxonomic scope" value="Eukaryota"/>
</dbReference>
<accession>E0W3G1</accession>
<dbReference type="KEGG" id="phu:Phum_PHUM604480"/>
<protein>
    <recommendedName>
        <fullName evidence="3">IPO4/5-like TPR repeats domain-containing protein</fullName>
    </recommendedName>
</protein>
<evidence type="ECO:0000313" key="4">
    <source>
        <dbReference type="EMBL" id="EEB20167.1"/>
    </source>
</evidence>
<dbReference type="SUPFAM" id="SSF48371">
    <property type="entry name" value="ARM repeat"/>
    <property type="match status" value="1"/>
</dbReference>